<organism evidence="3 4">
    <name type="scientific">Venturia inaequalis</name>
    <name type="common">Apple scab fungus</name>
    <dbReference type="NCBI Taxonomy" id="5025"/>
    <lineage>
        <taxon>Eukaryota</taxon>
        <taxon>Fungi</taxon>
        <taxon>Dikarya</taxon>
        <taxon>Ascomycota</taxon>
        <taxon>Pezizomycotina</taxon>
        <taxon>Dothideomycetes</taxon>
        <taxon>Pleosporomycetidae</taxon>
        <taxon>Venturiales</taxon>
        <taxon>Venturiaceae</taxon>
        <taxon>Venturia</taxon>
    </lineage>
</organism>
<accession>A0A8H3URT1</accession>
<dbReference type="EMBL" id="WNWS01000183">
    <property type="protein sequence ID" value="KAE9975962.1"/>
    <property type="molecule type" value="Genomic_DNA"/>
</dbReference>
<proteinExistence type="predicted"/>
<name>A0A8H3URT1_VENIN</name>
<dbReference type="InterPro" id="IPR051678">
    <property type="entry name" value="AGP_Transferase"/>
</dbReference>
<sequence length="588" mass="67515">MDTVCPADVDDGIQKSIIYQHQNRFALQPKPKSADTNLDPVKKKHREQSHREENHRKEKYCETKHCETKHCEEDCRKGKGPNKENSIWTTVSQTPQIPRPRDSPVSVREEIEAAPQAEPFETFQHKVIALCNSLWPGYEVMLEDLAGGGYNRIIGITTTTEGSLESDNRSDASPSDPLSRLLKKTKRWLTGLKRIVRQTVPKLQYAPPVVKENTVQYILRVPHQTDLVDLQHQTALFEFANRLSKSWDVPTAKYLENTSNNPLGVPFVVQSRIPGMNLDQLWDSLNQQQRISLGGEIGKVFFDISKHSVIAPGIIDPTSITEKSGTKIRVFEHGYEKVVKIDGGHQKLMFNEHVPATRRWSVLDVLRSRFENWKAVNSHTLYPDIEPYTKLTQIAEEIESSWSPDHRFFLSHNDFYPRNIMAWVQSDSQVRITGVVDWDLVDIAPAVVAFQPPWWVWKYDQYWDEIHDSTPVVRGPEHYEAVTVEEKQIRAAFEKSADGIGRQRGRRGKEDQAISRGGSDKLRINCSDDLMDSGNYFNDTALKVLHSDLSKKRGRRDMWTIWRCLRELVGDGFEAPEIEILALKTTKW</sequence>
<evidence type="ECO:0000256" key="1">
    <source>
        <dbReference type="SAM" id="MobiDB-lite"/>
    </source>
</evidence>
<reference evidence="3 4" key="1">
    <citation type="submission" date="2018-12" db="EMBL/GenBank/DDBJ databases">
        <title>Venturia inaequalis Genome Resource.</title>
        <authorList>
            <person name="Lichtner F.J."/>
        </authorList>
    </citation>
    <scope>NUCLEOTIDE SEQUENCE [LARGE SCALE GENOMIC DNA]</scope>
    <source>
        <strain evidence="3 4">120213</strain>
    </source>
</reference>
<dbReference type="AlphaFoldDB" id="A0A8H3URT1"/>
<feature type="region of interest" description="Disordered" evidence="1">
    <location>
        <begin position="24"/>
        <end position="57"/>
    </location>
</feature>
<dbReference type="Proteomes" id="UP000447873">
    <property type="component" value="Unassembled WGS sequence"/>
</dbReference>
<dbReference type="SUPFAM" id="SSF56112">
    <property type="entry name" value="Protein kinase-like (PK-like)"/>
    <property type="match status" value="1"/>
</dbReference>
<dbReference type="InterPro" id="IPR011009">
    <property type="entry name" value="Kinase-like_dom_sf"/>
</dbReference>
<evidence type="ECO:0000313" key="3">
    <source>
        <dbReference type="EMBL" id="KAE9975962.1"/>
    </source>
</evidence>
<dbReference type="PANTHER" id="PTHR21310">
    <property type="entry name" value="AMINOGLYCOSIDE PHOSPHOTRANSFERASE-RELATED-RELATED"/>
    <property type="match status" value="1"/>
</dbReference>
<evidence type="ECO:0000259" key="2">
    <source>
        <dbReference type="Pfam" id="PF01636"/>
    </source>
</evidence>
<comment type="caution">
    <text evidence="3">The sequence shown here is derived from an EMBL/GenBank/DDBJ whole genome shotgun (WGS) entry which is preliminary data.</text>
</comment>
<dbReference type="Gene3D" id="3.90.1200.10">
    <property type="match status" value="1"/>
</dbReference>
<evidence type="ECO:0000313" key="4">
    <source>
        <dbReference type="Proteomes" id="UP000447873"/>
    </source>
</evidence>
<protein>
    <recommendedName>
        <fullName evidence="2">Aminoglycoside phosphotransferase domain-containing protein</fullName>
    </recommendedName>
</protein>
<feature type="domain" description="Aminoglycoside phosphotransferase" evidence="2">
    <location>
        <begin position="215"/>
        <end position="465"/>
    </location>
</feature>
<dbReference type="Pfam" id="PF01636">
    <property type="entry name" value="APH"/>
    <property type="match status" value="1"/>
</dbReference>
<dbReference type="PANTHER" id="PTHR21310:SF56">
    <property type="entry name" value="AMINOGLYCOSIDE PHOSPHOTRANSFERASE DOMAIN-CONTAINING PROTEIN"/>
    <property type="match status" value="1"/>
</dbReference>
<gene>
    <name evidence="3" type="ORF">EG328_002888</name>
</gene>
<dbReference type="InterPro" id="IPR002575">
    <property type="entry name" value="Aminoglycoside_PTrfase"/>
</dbReference>